<dbReference type="AlphaFoldDB" id="A0A917W1D4"/>
<feature type="transmembrane region" description="Helical" evidence="2">
    <location>
        <begin position="63"/>
        <end position="85"/>
    </location>
</feature>
<dbReference type="RefSeq" id="WP_188894304.1">
    <property type="nucleotide sequence ID" value="NZ_BMMZ01000002.1"/>
</dbReference>
<sequence length="132" mass="14820">MAIDEEPEPDRPQSVYRGEDDPRWRVTPTKIVVTIILVAAIVLPLLTWTYSRDSPRLFGFPFFYWYQFIWVFLAAGACYLCYVLLRREARAHQAGHPTTLTPPTAPPPGDASSDVLADNPADTAAADQRKAE</sequence>
<keyword evidence="2" id="KW-1133">Transmembrane helix</keyword>
<name>A0A917W1D4_9ACTN</name>
<keyword evidence="2" id="KW-0812">Transmembrane</keyword>
<comment type="caution">
    <text evidence="3">The sequence shown here is derived from an EMBL/GenBank/DDBJ whole genome shotgun (WGS) entry which is preliminary data.</text>
</comment>
<accession>A0A917W1D4</accession>
<proteinExistence type="predicted"/>
<evidence type="ECO:0000313" key="4">
    <source>
        <dbReference type="Proteomes" id="UP000613840"/>
    </source>
</evidence>
<reference evidence="3" key="1">
    <citation type="journal article" date="2014" name="Int. J. Syst. Evol. Microbiol.">
        <title>Complete genome sequence of Corynebacterium casei LMG S-19264T (=DSM 44701T), isolated from a smear-ripened cheese.</title>
        <authorList>
            <consortium name="US DOE Joint Genome Institute (JGI-PGF)"/>
            <person name="Walter F."/>
            <person name="Albersmeier A."/>
            <person name="Kalinowski J."/>
            <person name="Ruckert C."/>
        </authorList>
    </citation>
    <scope>NUCLEOTIDE SEQUENCE</scope>
    <source>
        <strain evidence="3">CGMCC 4.7306</strain>
    </source>
</reference>
<keyword evidence="2" id="KW-0472">Membrane</keyword>
<evidence type="ECO:0000256" key="2">
    <source>
        <dbReference type="SAM" id="Phobius"/>
    </source>
</evidence>
<protein>
    <submittedName>
        <fullName evidence="3">Uncharacterized protein</fullName>
    </submittedName>
</protein>
<feature type="region of interest" description="Disordered" evidence="1">
    <location>
        <begin position="1"/>
        <end position="20"/>
    </location>
</feature>
<evidence type="ECO:0000256" key="1">
    <source>
        <dbReference type="SAM" id="MobiDB-lite"/>
    </source>
</evidence>
<dbReference type="InterPro" id="IPR021741">
    <property type="entry name" value="DUF3311"/>
</dbReference>
<reference evidence="3" key="2">
    <citation type="submission" date="2020-09" db="EMBL/GenBank/DDBJ databases">
        <authorList>
            <person name="Sun Q."/>
            <person name="Zhou Y."/>
        </authorList>
    </citation>
    <scope>NUCLEOTIDE SEQUENCE</scope>
    <source>
        <strain evidence="3">CGMCC 4.7306</strain>
    </source>
</reference>
<organism evidence="3 4">
    <name type="scientific">Microlunatus endophyticus</name>
    <dbReference type="NCBI Taxonomy" id="1716077"/>
    <lineage>
        <taxon>Bacteria</taxon>
        <taxon>Bacillati</taxon>
        <taxon>Actinomycetota</taxon>
        <taxon>Actinomycetes</taxon>
        <taxon>Propionibacteriales</taxon>
        <taxon>Propionibacteriaceae</taxon>
        <taxon>Microlunatus</taxon>
    </lineage>
</organism>
<feature type="region of interest" description="Disordered" evidence="1">
    <location>
        <begin position="94"/>
        <end position="132"/>
    </location>
</feature>
<dbReference type="EMBL" id="BMMZ01000002">
    <property type="protein sequence ID" value="GGL55818.1"/>
    <property type="molecule type" value="Genomic_DNA"/>
</dbReference>
<feature type="transmembrane region" description="Helical" evidence="2">
    <location>
        <begin position="31"/>
        <end position="51"/>
    </location>
</feature>
<dbReference type="Proteomes" id="UP000613840">
    <property type="component" value="Unassembled WGS sequence"/>
</dbReference>
<keyword evidence="4" id="KW-1185">Reference proteome</keyword>
<evidence type="ECO:0000313" key="3">
    <source>
        <dbReference type="EMBL" id="GGL55818.1"/>
    </source>
</evidence>
<gene>
    <name evidence="3" type="ORF">GCM10011575_12780</name>
</gene>
<dbReference type="Pfam" id="PF11755">
    <property type="entry name" value="DUF3311"/>
    <property type="match status" value="1"/>
</dbReference>